<dbReference type="RefSeq" id="WP_009049569.1">
    <property type="nucleotide sequence ID" value="NZ_CP027720.1"/>
</dbReference>
<proteinExistence type="predicted"/>
<sequence length="147" mass="16296">MSQRRFRLMVAGLAGLILPACAQNPADSATQARFLARDLLLEERNGNCRVLVPQQPGIDLSLKWPCQFHRDPSGTLRTKQVGTRQVILVESSEQLPSPSRDCRTEIQALRSGSDQTLEASSAVSRVTACPPFQWDEKMFIGLFEPDA</sequence>
<evidence type="ECO:0000313" key="3">
    <source>
        <dbReference type="Proteomes" id="UP000280455"/>
    </source>
</evidence>
<dbReference type="AlphaFoldDB" id="A0AAD0ZJW8"/>
<keyword evidence="1" id="KW-0732">Signal</keyword>
<protein>
    <recommendedName>
        <fullName evidence="4">Lipoprotein</fullName>
    </recommendedName>
</protein>
<dbReference type="Proteomes" id="UP000280455">
    <property type="component" value="Chromosome"/>
</dbReference>
<feature type="signal peptide" evidence="1">
    <location>
        <begin position="1"/>
        <end position="22"/>
    </location>
</feature>
<evidence type="ECO:0008006" key="4">
    <source>
        <dbReference type="Google" id="ProtNLM"/>
    </source>
</evidence>
<name>A0AAD0ZJW8_9PSED</name>
<gene>
    <name evidence="2" type="ORF">C4K07_3696</name>
</gene>
<accession>A0AAD0ZJW8</accession>
<feature type="chain" id="PRO_5041974956" description="Lipoprotein" evidence="1">
    <location>
        <begin position="23"/>
        <end position="147"/>
    </location>
</feature>
<reference evidence="2 3" key="1">
    <citation type="submission" date="2018-03" db="EMBL/GenBank/DDBJ databases">
        <title>Diversity of phytobeneficial traits revealed by whole-genome analysis of worldwide-isolated phenazine-producing Pseudomonas spp.</title>
        <authorList>
            <person name="Biessy A."/>
            <person name="Novinscak A."/>
            <person name="Blom J."/>
            <person name="Leger G."/>
            <person name="Thomashow L.S."/>
            <person name="Cazorla F.M."/>
            <person name="Josic D."/>
            <person name="Filion M."/>
        </authorList>
    </citation>
    <scope>NUCLEOTIDE SEQUENCE [LARGE SCALE GENOMIC DNA]</scope>
    <source>
        <strain evidence="2 3">ChPhzS24</strain>
    </source>
</reference>
<evidence type="ECO:0000256" key="1">
    <source>
        <dbReference type="SAM" id="SignalP"/>
    </source>
</evidence>
<organism evidence="2 3">
    <name type="scientific">Pseudomonas chlororaphis subsp. aureofaciens</name>
    <dbReference type="NCBI Taxonomy" id="587851"/>
    <lineage>
        <taxon>Bacteria</taxon>
        <taxon>Pseudomonadati</taxon>
        <taxon>Pseudomonadota</taxon>
        <taxon>Gammaproteobacteria</taxon>
        <taxon>Pseudomonadales</taxon>
        <taxon>Pseudomonadaceae</taxon>
        <taxon>Pseudomonas</taxon>
    </lineage>
</organism>
<evidence type="ECO:0000313" key="2">
    <source>
        <dbReference type="EMBL" id="AZE30479.1"/>
    </source>
</evidence>
<dbReference type="EMBL" id="CP027750">
    <property type="protein sequence ID" value="AZE30479.1"/>
    <property type="molecule type" value="Genomic_DNA"/>
</dbReference>